<name>A0A7J8SJX6_GOSDV</name>
<dbReference type="EMBL" id="JABFAC010000010">
    <property type="protein sequence ID" value="MBA0626381.1"/>
    <property type="molecule type" value="Genomic_DNA"/>
</dbReference>
<keyword evidence="2" id="KW-1185">Reference proteome</keyword>
<proteinExistence type="predicted"/>
<feature type="non-terminal residue" evidence="1">
    <location>
        <position position="80"/>
    </location>
</feature>
<dbReference type="AlphaFoldDB" id="A0A7J8SJX6"/>
<comment type="caution">
    <text evidence="1">The sequence shown here is derived from an EMBL/GenBank/DDBJ whole genome shotgun (WGS) entry which is preliminary data.</text>
</comment>
<dbReference type="Proteomes" id="UP000593561">
    <property type="component" value="Unassembled WGS sequence"/>
</dbReference>
<sequence>MLSRKDNSGFGCDEHRQKVLAEDVVWYSYINIVEEIYAEDVATENNLEERNNYRGCEDDVLLDEMDVSAIQLQPPKPNQD</sequence>
<organism evidence="1 2">
    <name type="scientific">Gossypium davidsonii</name>
    <name type="common">Davidson's cotton</name>
    <name type="synonym">Gossypium klotzschianum subsp. davidsonii</name>
    <dbReference type="NCBI Taxonomy" id="34287"/>
    <lineage>
        <taxon>Eukaryota</taxon>
        <taxon>Viridiplantae</taxon>
        <taxon>Streptophyta</taxon>
        <taxon>Embryophyta</taxon>
        <taxon>Tracheophyta</taxon>
        <taxon>Spermatophyta</taxon>
        <taxon>Magnoliopsida</taxon>
        <taxon>eudicotyledons</taxon>
        <taxon>Gunneridae</taxon>
        <taxon>Pentapetalae</taxon>
        <taxon>rosids</taxon>
        <taxon>malvids</taxon>
        <taxon>Malvales</taxon>
        <taxon>Malvaceae</taxon>
        <taxon>Malvoideae</taxon>
        <taxon>Gossypium</taxon>
    </lineage>
</organism>
<accession>A0A7J8SJX6</accession>
<evidence type="ECO:0000313" key="2">
    <source>
        <dbReference type="Proteomes" id="UP000593561"/>
    </source>
</evidence>
<evidence type="ECO:0000313" key="1">
    <source>
        <dbReference type="EMBL" id="MBA0626381.1"/>
    </source>
</evidence>
<reference evidence="1 2" key="1">
    <citation type="journal article" date="2019" name="Genome Biol. Evol.">
        <title>Insights into the evolution of the New World diploid cottons (Gossypium, subgenus Houzingenia) based on genome sequencing.</title>
        <authorList>
            <person name="Grover C.E."/>
            <person name="Arick M.A. 2nd"/>
            <person name="Thrash A."/>
            <person name="Conover J.L."/>
            <person name="Sanders W.S."/>
            <person name="Peterson D.G."/>
            <person name="Frelichowski J.E."/>
            <person name="Scheffler J.A."/>
            <person name="Scheffler B.E."/>
            <person name="Wendel J.F."/>
        </authorList>
    </citation>
    <scope>NUCLEOTIDE SEQUENCE [LARGE SCALE GENOMIC DNA]</scope>
    <source>
        <strain evidence="1">27</strain>
        <tissue evidence="1">Leaf</tissue>
    </source>
</reference>
<gene>
    <name evidence="1" type="ORF">Godav_004055</name>
</gene>
<protein>
    <submittedName>
        <fullName evidence="1">Uncharacterized protein</fullName>
    </submittedName>
</protein>